<name>A0A7M7NWF3_STRPU</name>
<keyword evidence="1" id="KW-0479">Metal-binding</keyword>
<dbReference type="RefSeq" id="XP_030840360.1">
    <property type="nucleotide sequence ID" value="XM_030984500.1"/>
</dbReference>
<dbReference type="PANTHER" id="PTHR33050:SF7">
    <property type="entry name" value="RIBONUCLEASE H"/>
    <property type="match status" value="1"/>
</dbReference>
<accession>A0A7M7NWF3</accession>
<organism evidence="5 6">
    <name type="scientific">Strongylocentrotus purpuratus</name>
    <name type="common">Purple sea urchin</name>
    <dbReference type="NCBI Taxonomy" id="7668"/>
    <lineage>
        <taxon>Eukaryota</taxon>
        <taxon>Metazoa</taxon>
        <taxon>Echinodermata</taxon>
        <taxon>Eleutherozoa</taxon>
        <taxon>Echinozoa</taxon>
        <taxon>Echinoidea</taxon>
        <taxon>Euechinoidea</taxon>
        <taxon>Echinacea</taxon>
        <taxon>Camarodonta</taxon>
        <taxon>Echinidea</taxon>
        <taxon>Strongylocentrotidae</taxon>
        <taxon>Strongylocentrotus</taxon>
    </lineage>
</organism>
<dbReference type="InParanoid" id="A0A7M7NWF3"/>
<dbReference type="OrthoDB" id="7477527at2759"/>
<dbReference type="EnsemblMetazoa" id="XM_030984500">
    <property type="protein sequence ID" value="XP_030840360"/>
    <property type="gene ID" value="LOC105442056"/>
</dbReference>
<feature type="region of interest" description="Disordered" evidence="2">
    <location>
        <begin position="159"/>
        <end position="205"/>
    </location>
</feature>
<dbReference type="GO" id="GO:0003676">
    <property type="term" value="F:nucleic acid binding"/>
    <property type="evidence" value="ECO:0007669"/>
    <property type="project" value="InterPro"/>
</dbReference>
<dbReference type="InterPro" id="IPR043128">
    <property type="entry name" value="Rev_trsase/Diguanyl_cyclase"/>
</dbReference>
<dbReference type="KEGG" id="spu:105442056"/>
<reference evidence="6" key="1">
    <citation type="submission" date="2015-02" db="EMBL/GenBank/DDBJ databases">
        <title>Genome sequencing for Strongylocentrotus purpuratus.</title>
        <authorList>
            <person name="Murali S."/>
            <person name="Liu Y."/>
            <person name="Vee V."/>
            <person name="English A."/>
            <person name="Wang M."/>
            <person name="Skinner E."/>
            <person name="Han Y."/>
            <person name="Muzny D.M."/>
            <person name="Worley K.C."/>
            <person name="Gibbs R.A."/>
        </authorList>
    </citation>
    <scope>NUCLEOTIDE SEQUENCE</scope>
</reference>
<keyword evidence="1" id="KW-0862">Zinc</keyword>
<sequence>MEPMDIAELVRGEVRDSQNTLLDKLETLVSDKLNHFQKDINDSQMAMSEVQLSKMEEITNTTYKFKKKGNEEQYKSNTKVYQKLSEAESLLKKDADLSRASTAAQNKIAEGKDILEHRQKIIKLADQSPFGWLTVSEYETNSLARDSDDEKRIWKAEARAKRKMNQAPRRKIASRNQIRPYPTDRQPASQQSSRPWSNPSSKTEGWDFKRKTGACFACGKFGHWRFECRELASSREARNEKISKNSFDIQLNDMKVHKRNAFADKNDSTESRLNSEKNCKVVTPVGRLKSAKDKWKEIGTNEFILDIISEGYKIPFITRPKKTESKNNRSAIQNAEFVGKEIQNLTRKGCVTEVFQKPEVINPLTVAGNKEKPRLVLDCRNINPHLFKQKVRYEGEDIAKEMIEEDDYMFTFDLKSAYHHVEIFREHRTYLGFSWDYEDQKRYFIFNVLPFGISTAGYIFTKLTRPVIAHWRSQGNNVIMYLDDGLVICKDRMSAITLSRQIREELKQLGFLVAEEKCNWNPTTRQTWLGLDWVTSENKVYISQRRVGKLKKNIENLLDRMQSNNDIVHVKELARVAGQISSMHTAMGQIVQIRTRNICNSLNTKASWQAPIKVGREAKDELKFWLHHVERINGIEIKRLPFVAYTMFTDASETGFGGFVAEKEDLELVGSWSNVEAVKSSTWRELEAMKRTLFSFERELKGQNVQLNTDNKNVVSILKKGSKKSELQEQAISIHNKCESSNITVDPVWIRRETNCKADNLSRRGDSDDWFITDEIFGYLDSKWGPYDIDRFANEYNAKCTKFNSRWWCSQTKSRSVWQAFP</sequence>
<dbReference type="Gene3D" id="3.30.420.10">
    <property type="entry name" value="Ribonuclease H-like superfamily/Ribonuclease H"/>
    <property type="match status" value="1"/>
</dbReference>
<dbReference type="AlphaFoldDB" id="A0A7M7NWF3"/>
<dbReference type="PROSITE" id="PS50878">
    <property type="entry name" value="RT_POL"/>
    <property type="match status" value="1"/>
</dbReference>
<dbReference type="GeneID" id="105442056"/>
<dbReference type="GO" id="GO:0006259">
    <property type="term" value="P:DNA metabolic process"/>
    <property type="evidence" value="ECO:0007669"/>
    <property type="project" value="UniProtKB-ARBA"/>
</dbReference>
<evidence type="ECO:0000256" key="2">
    <source>
        <dbReference type="SAM" id="MobiDB-lite"/>
    </source>
</evidence>
<dbReference type="Proteomes" id="UP000007110">
    <property type="component" value="Unassembled WGS sequence"/>
</dbReference>
<dbReference type="PROSITE" id="PS50158">
    <property type="entry name" value="ZF_CCHC"/>
    <property type="match status" value="1"/>
</dbReference>
<keyword evidence="1" id="KW-0863">Zinc-finger</keyword>
<evidence type="ECO:0000259" key="3">
    <source>
        <dbReference type="PROSITE" id="PS50158"/>
    </source>
</evidence>
<dbReference type="Pfam" id="PF00078">
    <property type="entry name" value="RVT_1"/>
    <property type="match status" value="1"/>
</dbReference>
<evidence type="ECO:0000259" key="4">
    <source>
        <dbReference type="PROSITE" id="PS50878"/>
    </source>
</evidence>
<dbReference type="InterPro" id="IPR036397">
    <property type="entry name" value="RNaseH_sf"/>
</dbReference>
<dbReference type="Gene3D" id="3.10.10.10">
    <property type="entry name" value="HIV Type 1 Reverse Transcriptase, subunit A, domain 1"/>
    <property type="match status" value="1"/>
</dbReference>
<feature type="domain" description="Reverse transcriptase" evidence="4">
    <location>
        <begin position="326"/>
        <end position="533"/>
    </location>
</feature>
<evidence type="ECO:0000313" key="6">
    <source>
        <dbReference type="Proteomes" id="UP000007110"/>
    </source>
</evidence>
<evidence type="ECO:0008006" key="7">
    <source>
        <dbReference type="Google" id="ProtNLM"/>
    </source>
</evidence>
<evidence type="ECO:0000313" key="5">
    <source>
        <dbReference type="EnsemblMetazoa" id="XP_030840360"/>
    </source>
</evidence>
<dbReference type="GO" id="GO:0008270">
    <property type="term" value="F:zinc ion binding"/>
    <property type="evidence" value="ECO:0007669"/>
    <property type="project" value="UniProtKB-KW"/>
</dbReference>
<dbReference type="SMART" id="SM00343">
    <property type="entry name" value="ZnF_C2HC"/>
    <property type="match status" value="1"/>
</dbReference>
<dbReference type="SUPFAM" id="SSF56672">
    <property type="entry name" value="DNA/RNA polymerases"/>
    <property type="match status" value="1"/>
</dbReference>
<dbReference type="Gene3D" id="3.30.70.270">
    <property type="match status" value="1"/>
</dbReference>
<dbReference type="PANTHER" id="PTHR33050">
    <property type="entry name" value="REVERSE TRANSCRIPTASE DOMAIN-CONTAINING PROTEIN"/>
    <property type="match status" value="1"/>
</dbReference>
<dbReference type="InterPro" id="IPR052055">
    <property type="entry name" value="Hepadnavirus_pol/RT"/>
</dbReference>
<feature type="domain" description="CCHC-type" evidence="3">
    <location>
        <begin position="215"/>
        <end position="230"/>
    </location>
</feature>
<dbReference type="InterPro" id="IPR036875">
    <property type="entry name" value="Znf_CCHC_sf"/>
</dbReference>
<dbReference type="InterPro" id="IPR001878">
    <property type="entry name" value="Znf_CCHC"/>
</dbReference>
<dbReference type="CDD" id="cd09275">
    <property type="entry name" value="RNase_HI_RT_DIRS1"/>
    <property type="match status" value="1"/>
</dbReference>
<dbReference type="CDD" id="cd03714">
    <property type="entry name" value="RT_DIRS1"/>
    <property type="match status" value="1"/>
</dbReference>
<protein>
    <recommendedName>
        <fullName evidence="7">Reverse transcriptase</fullName>
    </recommendedName>
</protein>
<keyword evidence="6" id="KW-1185">Reference proteome</keyword>
<reference evidence="5" key="2">
    <citation type="submission" date="2021-01" db="UniProtKB">
        <authorList>
            <consortium name="EnsemblMetazoa"/>
        </authorList>
    </citation>
    <scope>IDENTIFICATION</scope>
</reference>
<proteinExistence type="predicted"/>
<dbReference type="SUPFAM" id="SSF57756">
    <property type="entry name" value="Retrovirus zinc finger-like domains"/>
    <property type="match status" value="1"/>
</dbReference>
<feature type="compositionally biased region" description="Polar residues" evidence="2">
    <location>
        <begin position="186"/>
        <end position="203"/>
    </location>
</feature>
<dbReference type="InterPro" id="IPR043502">
    <property type="entry name" value="DNA/RNA_pol_sf"/>
</dbReference>
<dbReference type="InterPro" id="IPR000477">
    <property type="entry name" value="RT_dom"/>
</dbReference>
<evidence type="ECO:0000256" key="1">
    <source>
        <dbReference type="PROSITE-ProRule" id="PRU00047"/>
    </source>
</evidence>
<feature type="compositionally biased region" description="Basic residues" evidence="2">
    <location>
        <begin position="160"/>
        <end position="173"/>
    </location>
</feature>